<feature type="transmembrane region" description="Helical" evidence="10">
    <location>
        <begin position="321"/>
        <end position="339"/>
    </location>
</feature>
<accession>A0A0S7WHA5</accession>
<keyword evidence="5 10" id="KW-0812">Transmembrane</keyword>
<feature type="transmembrane region" description="Helical" evidence="10">
    <location>
        <begin position="133"/>
        <end position="154"/>
    </location>
</feature>
<dbReference type="PIRSF" id="PIRSF006603">
    <property type="entry name" value="DinF"/>
    <property type="match status" value="1"/>
</dbReference>
<evidence type="ECO:0000313" key="11">
    <source>
        <dbReference type="EMBL" id="KPJ48988.1"/>
    </source>
</evidence>
<sequence length="453" mass="49021">MHKQITEGSILKNLISLSWPVVLAMVMQTSYNLVDIFWVGKLGPAAIAGVSLAGVMFYVILAVGQTLGSGTIALVARSFGRKDYERAEDIVRQSLWLALLVALAISVLGVIFAPLIITLLGGTEEVFVLGSQYLRIVFVGFFFQLLAFNINYAFRGTGDMITPMVIMLAATVLNIVLDPLLILGIGFFPRLEVQGAALATVIAKFCSFLIAFIFLMKGRSGLKLRTSVGMRLEGSMAKALLSIGIPVGISYSLMALSGMAVFRIVANFGEHTLAALGIGMRIFQMAGLPVVGIGIATTTLVGQNLGARKKGRAEKTARESILFSGAIMALASIVFVLQAENLVRVFSSDANVVYEGVRLLRIVSLYLVFVGVTTSMAGVFRGSADTRPPMYAGLIKLILLIVFALLFSNTLSMQVAGVWWAMVASYGLEGLILGIWFRRGKWREKRIEILETR</sequence>
<dbReference type="InterPro" id="IPR048279">
    <property type="entry name" value="MdtK-like"/>
</dbReference>
<feature type="transmembrane region" description="Helical" evidence="10">
    <location>
        <begin position="195"/>
        <end position="216"/>
    </location>
</feature>
<keyword evidence="6 10" id="KW-1133">Transmembrane helix</keyword>
<proteinExistence type="predicted"/>
<name>A0A0S7WHA5_UNCT6</name>
<comment type="subcellular location">
    <subcellularLocation>
        <location evidence="1">Cell membrane</location>
        <topology evidence="1">Multi-pass membrane protein</topology>
    </subcellularLocation>
</comment>
<feature type="transmembrane region" description="Helical" evidence="10">
    <location>
        <begin position="95"/>
        <end position="121"/>
    </location>
</feature>
<feature type="transmembrane region" description="Helical" evidence="10">
    <location>
        <begin position="166"/>
        <end position="189"/>
    </location>
</feature>
<organism evidence="11 12">
    <name type="scientific">candidate division TA06 bacterium DG_26</name>
    <dbReference type="NCBI Taxonomy" id="1703771"/>
    <lineage>
        <taxon>Bacteria</taxon>
        <taxon>Bacteria division TA06</taxon>
    </lineage>
</organism>
<keyword evidence="2" id="KW-0813">Transport</keyword>
<dbReference type="GO" id="GO:0006811">
    <property type="term" value="P:monoatomic ion transport"/>
    <property type="evidence" value="ECO:0007669"/>
    <property type="project" value="UniProtKB-KW"/>
</dbReference>
<dbReference type="NCBIfam" id="TIGR00797">
    <property type="entry name" value="matE"/>
    <property type="match status" value="1"/>
</dbReference>
<dbReference type="InterPro" id="IPR050222">
    <property type="entry name" value="MATE_MdtK"/>
</dbReference>
<evidence type="ECO:0000256" key="4">
    <source>
        <dbReference type="ARBA" id="ARBA00022475"/>
    </source>
</evidence>
<keyword evidence="8 10" id="KW-0472">Membrane</keyword>
<evidence type="ECO:0000256" key="6">
    <source>
        <dbReference type="ARBA" id="ARBA00022989"/>
    </source>
</evidence>
<feature type="transmembrane region" description="Helical" evidence="10">
    <location>
        <begin position="417"/>
        <end position="437"/>
    </location>
</feature>
<comment type="caution">
    <text evidence="11">The sequence shown here is derived from an EMBL/GenBank/DDBJ whole genome shotgun (WGS) entry which is preliminary data.</text>
</comment>
<feature type="transmembrane region" description="Helical" evidence="10">
    <location>
        <begin position="359"/>
        <end position="379"/>
    </location>
</feature>
<dbReference type="AlphaFoldDB" id="A0A0S7WHA5"/>
<dbReference type="InterPro" id="IPR002528">
    <property type="entry name" value="MATE_fam"/>
</dbReference>
<feature type="transmembrane region" description="Helical" evidence="10">
    <location>
        <begin position="282"/>
        <end position="301"/>
    </location>
</feature>
<dbReference type="EMBL" id="LIZT01000080">
    <property type="protein sequence ID" value="KPJ48988.1"/>
    <property type="molecule type" value="Genomic_DNA"/>
</dbReference>
<dbReference type="PANTHER" id="PTHR43298:SF2">
    <property type="entry name" value="FMN_FAD EXPORTER YEEO-RELATED"/>
    <property type="match status" value="1"/>
</dbReference>
<evidence type="ECO:0000256" key="7">
    <source>
        <dbReference type="ARBA" id="ARBA00023065"/>
    </source>
</evidence>
<evidence type="ECO:0000256" key="1">
    <source>
        <dbReference type="ARBA" id="ARBA00004651"/>
    </source>
</evidence>
<keyword evidence="3" id="KW-0050">Antiport</keyword>
<keyword evidence="4" id="KW-1003">Cell membrane</keyword>
<dbReference type="CDD" id="cd13137">
    <property type="entry name" value="MATE_NorM_like"/>
    <property type="match status" value="1"/>
</dbReference>
<dbReference type="Proteomes" id="UP000051124">
    <property type="component" value="Unassembled WGS sequence"/>
</dbReference>
<dbReference type="GO" id="GO:0042910">
    <property type="term" value="F:xenobiotic transmembrane transporter activity"/>
    <property type="evidence" value="ECO:0007669"/>
    <property type="project" value="InterPro"/>
</dbReference>
<dbReference type="GO" id="GO:0005886">
    <property type="term" value="C:plasma membrane"/>
    <property type="evidence" value="ECO:0007669"/>
    <property type="project" value="UniProtKB-SubCell"/>
</dbReference>
<dbReference type="PANTHER" id="PTHR43298">
    <property type="entry name" value="MULTIDRUG RESISTANCE PROTEIN NORM-RELATED"/>
    <property type="match status" value="1"/>
</dbReference>
<evidence type="ECO:0000313" key="12">
    <source>
        <dbReference type="Proteomes" id="UP000051124"/>
    </source>
</evidence>
<dbReference type="GO" id="GO:0015297">
    <property type="term" value="F:antiporter activity"/>
    <property type="evidence" value="ECO:0007669"/>
    <property type="project" value="UniProtKB-KW"/>
</dbReference>
<protein>
    <recommendedName>
        <fullName evidence="9">Multidrug-efflux transporter</fullName>
    </recommendedName>
</protein>
<dbReference type="Pfam" id="PF01554">
    <property type="entry name" value="MatE"/>
    <property type="match status" value="2"/>
</dbReference>
<gene>
    <name evidence="11" type="ORF">AMJ40_06475</name>
</gene>
<evidence type="ECO:0000256" key="9">
    <source>
        <dbReference type="ARBA" id="ARBA00031636"/>
    </source>
</evidence>
<reference evidence="11 12" key="1">
    <citation type="journal article" date="2015" name="Microbiome">
        <title>Genomic resolution of linkages in carbon, nitrogen, and sulfur cycling among widespread estuary sediment bacteria.</title>
        <authorList>
            <person name="Baker B.J."/>
            <person name="Lazar C.S."/>
            <person name="Teske A.P."/>
            <person name="Dick G.J."/>
        </authorList>
    </citation>
    <scope>NUCLEOTIDE SEQUENCE [LARGE SCALE GENOMIC DNA]</scope>
    <source>
        <strain evidence="11">DG_26</strain>
    </source>
</reference>
<feature type="transmembrane region" description="Helical" evidence="10">
    <location>
        <begin position="21"/>
        <end position="40"/>
    </location>
</feature>
<evidence type="ECO:0000256" key="5">
    <source>
        <dbReference type="ARBA" id="ARBA00022692"/>
    </source>
</evidence>
<evidence type="ECO:0000256" key="2">
    <source>
        <dbReference type="ARBA" id="ARBA00022448"/>
    </source>
</evidence>
<feature type="transmembrane region" description="Helical" evidence="10">
    <location>
        <begin position="46"/>
        <end position="75"/>
    </location>
</feature>
<feature type="transmembrane region" description="Helical" evidence="10">
    <location>
        <begin position="237"/>
        <end position="262"/>
    </location>
</feature>
<evidence type="ECO:0000256" key="8">
    <source>
        <dbReference type="ARBA" id="ARBA00023136"/>
    </source>
</evidence>
<evidence type="ECO:0000256" key="10">
    <source>
        <dbReference type="SAM" id="Phobius"/>
    </source>
</evidence>
<evidence type="ECO:0000256" key="3">
    <source>
        <dbReference type="ARBA" id="ARBA00022449"/>
    </source>
</evidence>
<feature type="transmembrane region" description="Helical" evidence="10">
    <location>
        <begin position="391"/>
        <end position="411"/>
    </location>
</feature>
<keyword evidence="7" id="KW-0406">Ion transport</keyword>